<dbReference type="Pfam" id="PF04386">
    <property type="entry name" value="SspB"/>
    <property type="match status" value="1"/>
</dbReference>
<feature type="compositionally biased region" description="Basic residues" evidence="1">
    <location>
        <begin position="137"/>
        <end position="147"/>
    </location>
</feature>
<proteinExistence type="predicted"/>
<dbReference type="InterPro" id="IPR007481">
    <property type="entry name" value="SspB"/>
</dbReference>
<reference evidence="2 3" key="1">
    <citation type="submission" date="2006-03" db="EMBL/GenBank/DDBJ databases">
        <authorList>
            <person name="Giovannoni S.J."/>
            <person name="Cho J.-C."/>
            <person name="Ferriera S."/>
            <person name="Johnson J."/>
            <person name="Kravitz S."/>
            <person name="Halpern A."/>
            <person name="Remington K."/>
            <person name="Beeson K."/>
            <person name="Tran B."/>
            <person name="Rogers Y.-H."/>
            <person name="Friedman R."/>
            <person name="Venter J.C."/>
        </authorList>
    </citation>
    <scope>NUCLEOTIDE SEQUENCE [LARGE SCALE GENOMIC DNA]</scope>
    <source>
        <strain evidence="2 3">HTCC2207</strain>
    </source>
</reference>
<dbReference type="InterPro" id="IPR036760">
    <property type="entry name" value="SspB-like_sf"/>
</dbReference>
<dbReference type="GO" id="GO:0045732">
    <property type="term" value="P:positive regulation of protein catabolic process"/>
    <property type="evidence" value="ECO:0007669"/>
    <property type="project" value="TreeGrafter"/>
</dbReference>
<dbReference type="PANTHER" id="PTHR37486:SF1">
    <property type="entry name" value="STRINGENT STARVATION PROTEIN B"/>
    <property type="match status" value="1"/>
</dbReference>
<dbReference type="NCBIfam" id="NF008763">
    <property type="entry name" value="PRK11798.1-2"/>
    <property type="match status" value="1"/>
</dbReference>
<dbReference type="SUPFAM" id="SSF101738">
    <property type="entry name" value="SspB-like"/>
    <property type="match status" value="1"/>
</dbReference>
<name>Q1YQH3_9GAMM</name>
<dbReference type="eggNOG" id="COG2969">
    <property type="taxonomic scope" value="Bacteria"/>
</dbReference>
<dbReference type="STRING" id="314287.GB2207_07038"/>
<dbReference type="GO" id="GO:0005840">
    <property type="term" value="C:ribosome"/>
    <property type="evidence" value="ECO:0007669"/>
    <property type="project" value="TreeGrafter"/>
</dbReference>
<dbReference type="NCBIfam" id="NF008769">
    <property type="entry name" value="PRK11798.2-5"/>
    <property type="match status" value="1"/>
</dbReference>
<keyword evidence="3" id="KW-1185">Reference proteome</keyword>
<evidence type="ECO:0000313" key="3">
    <source>
        <dbReference type="Proteomes" id="UP000005555"/>
    </source>
</evidence>
<accession>Q1YQH3</accession>
<dbReference type="PANTHER" id="PTHR37486">
    <property type="entry name" value="STRINGENT STARVATION PROTEIN B"/>
    <property type="match status" value="1"/>
</dbReference>
<dbReference type="PIRSF" id="PIRSF005276">
    <property type="entry name" value="SspB"/>
    <property type="match status" value="1"/>
</dbReference>
<evidence type="ECO:0000256" key="1">
    <source>
        <dbReference type="SAM" id="MobiDB-lite"/>
    </source>
</evidence>
<sequence length="147" mass="16105">MKMRSNRPYLLRAFFDWIVDNDCTPYIVVDAHHPGVEVPQSYVTDGQIVLNVAPRAVSNFILDLEILAFSTRFGGMPIDIQVPVTAVVGIYSQENGQGMVFEHEASDDLPPTPPSGPKAVKKSSTKPSASLSDKAPKKIKPSLRVIK</sequence>
<dbReference type="Proteomes" id="UP000005555">
    <property type="component" value="Unassembled WGS sequence"/>
</dbReference>
<dbReference type="GO" id="GO:0005829">
    <property type="term" value="C:cytosol"/>
    <property type="evidence" value="ECO:0007669"/>
    <property type="project" value="TreeGrafter"/>
</dbReference>
<dbReference type="EMBL" id="AAPI01000006">
    <property type="protein sequence ID" value="EAS46588.1"/>
    <property type="molecule type" value="Genomic_DNA"/>
</dbReference>
<dbReference type="HOGENOM" id="CLU_118425_0_0_6"/>
<feature type="region of interest" description="Disordered" evidence="1">
    <location>
        <begin position="101"/>
        <end position="147"/>
    </location>
</feature>
<protein>
    <submittedName>
        <fullName evidence="2">Stringent starvation protein B</fullName>
    </submittedName>
</protein>
<organism evidence="2 3">
    <name type="scientific">gamma proteobacterium HTCC2207</name>
    <dbReference type="NCBI Taxonomy" id="314287"/>
    <lineage>
        <taxon>Bacteria</taxon>
        <taxon>Pseudomonadati</taxon>
        <taxon>Pseudomonadota</taxon>
        <taxon>Gammaproteobacteria</taxon>
        <taxon>Cellvibrionales</taxon>
        <taxon>Porticoccaceae</taxon>
        <taxon>SAR92 clade</taxon>
    </lineage>
</organism>
<gene>
    <name evidence="2" type="ORF">GB2207_07038</name>
</gene>
<dbReference type="Gene3D" id="2.30.30.220">
    <property type="entry name" value="SspB-like"/>
    <property type="match status" value="1"/>
</dbReference>
<evidence type="ECO:0000313" key="2">
    <source>
        <dbReference type="EMBL" id="EAS46588.1"/>
    </source>
</evidence>
<dbReference type="AlphaFoldDB" id="Q1YQH3"/>
<comment type="caution">
    <text evidence="2">The sequence shown here is derived from an EMBL/GenBank/DDBJ whole genome shotgun (WGS) entry which is preliminary data.</text>
</comment>